<proteinExistence type="predicted"/>
<dbReference type="GO" id="GO:0003676">
    <property type="term" value="F:nucleic acid binding"/>
    <property type="evidence" value="ECO:0007669"/>
    <property type="project" value="InterPro"/>
</dbReference>
<gene>
    <name evidence="4" type="ORF">BBK14_28440</name>
</gene>
<evidence type="ECO:0000313" key="5">
    <source>
        <dbReference type="Proteomes" id="UP000179769"/>
    </source>
</evidence>
<dbReference type="SUPFAM" id="SSF46689">
    <property type="entry name" value="Homeodomain-like"/>
    <property type="match status" value="1"/>
</dbReference>
<dbReference type="AlphaFoldDB" id="A0A1S1PG40"/>
<dbReference type="Pfam" id="PF13683">
    <property type="entry name" value="rve_3"/>
    <property type="match status" value="1"/>
</dbReference>
<keyword evidence="5" id="KW-1185">Reference proteome</keyword>
<dbReference type="SUPFAM" id="SSF53098">
    <property type="entry name" value="Ribonuclease H-like"/>
    <property type="match status" value="1"/>
</dbReference>
<dbReference type="Pfam" id="PF13276">
    <property type="entry name" value="HTH_21"/>
    <property type="match status" value="1"/>
</dbReference>
<evidence type="ECO:0000256" key="2">
    <source>
        <dbReference type="SAM" id="MobiDB-lite"/>
    </source>
</evidence>
<sequence length="354" mass="40427">MVWSLLYTLTRNALGLMLLRVRGDTAKDVELLVLRHQVAVLRRQVHRPVLEPKDRMILAALSQLLPRARGGSFFVTPATVLRWHRDLLARKWTYPRKTPGRPPVRREIRELVLRLAQENPTWGHRRIHGELIELGHPVGVATVWRILHRTGIDPAPRRADTSWRTFLRAQASGLLACDFFTVDTAFLQQIYVSFVVEHATRRVHALGVTKHPTAAWVTQQARNLLMDLDERGHRFRFLLRDRDTKFTASFDAVFAGAGIDVVRTPPQAPQANTIAERRIGTARRECTDRLLIVSERHLTSVLTGYVEHFNTHRPHRSLGQHPPDLPPAVAPTPDSTIRRTRILGSMINEYRNAA</sequence>
<protein>
    <submittedName>
        <fullName evidence="4">Integrase</fullName>
    </submittedName>
</protein>
<dbReference type="InterPro" id="IPR036397">
    <property type="entry name" value="RNaseH_sf"/>
</dbReference>
<accession>A0A1S1PG40</accession>
<evidence type="ECO:0000256" key="1">
    <source>
        <dbReference type="ARBA" id="ARBA00002286"/>
    </source>
</evidence>
<dbReference type="GO" id="GO:0015074">
    <property type="term" value="P:DNA integration"/>
    <property type="evidence" value="ECO:0007669"/>
    <property type="project" value="InterPro"/>
</dbReference>
<name>A0A1S1PG40_9ACTN</name>
<dbReference type="InterPro" id="IPR025948">
    <property type="entry name" value="HTH-like_dom"/>
</dbReference>
<comment type="function">
    <text evidence="1">Involved in the transposition of the insertion sequence.</text>
</comment>
<evidence type="ECO:0000259" key="3">
    <source>
        <dbReference type="PROSITE" id="PS50994"/>
    </source>
</evidence>
<reference evidence="5" key="1">
    <citation type="submission" date="2016-07" db="EMBL/GenBank/DDBJ databases">
        <title>Frankia sp. NRRL B-16219 Genome sequencing.</title>
        <authorList>
            <person name="Ghodhbane-Gtari F."/>
            <person name="Swanson E."/>
            <person name="Gueddou A."/>
            <person name="Louati M."/>
            <person name="Nouioui I."/>
            <person name="Hezbri K."/>
            <person name="Abebe-Akele F."/>
            <person name="Simpson S."/>
            <person name="Morris K."/>
            <person name="Thomas K."/>
            <person name="Gtari M."/>
            <person name="Tisa L.S."/>
        </authorList>
    </citation>
    <scope>NUCLEOTIDE SEQUENCE [LARGE SCALE GENOMIC DNA]</scope>
    <source>
        <strain evidence="5">NRRL B-16219</strain>
    </source>
</reference>
<organism evidence="4 5">
    <name type="scientific">Parafrankia soli</name>
    <dbReference type="NCBI Taxonomy" id="2599596"/>
    <lineage>
        <taxon>Bacteria</taxon>
        <taxon>Bacillati</taxon>
        <taxon>Actinomycetota</taxon>
        <taxon>Actinomycetes</taxon>
        <taxon>Frankiales</taxon>
        <taxon>Frankiaceae</taxon>
        <taxon>Parafrankia</taxon>
    </lineage>
</organism>
<comment type="caution">
    <text evidence="4">The sequence shown here is derived from an EMBL/GenBank/DDBJ whole genome shotgun (WGS) entry which is preliminary data.</text>
</comment>
<dbReference type="InterPro" id="IPR012337">
    <property type="entry name" value="RNaseH-like_sf"/>
</dbReference>
<dbReference type="InterPro" id="IPR001584">
    <property type="entry name" value="Integrase_cat-core"/>
</dbReference>
<feature type="region of interest" description="Disordered" evidence="2">
    <location>
        <begin position="312"/>
        <end position="334"/>
    </location>
</feature>
<evidence type="ECO:0000313" key="4">
    <source>
        <dbReference type="EMBL" id="OHV20171.1"/>
    </source>
</evidence>
<feature type="domain" description="Integrase catalytic" evidence="3">
    <location>
        <begin position="152"/>
        <end position="330"/>
    </location>
</feature>
<dbReference type="InterPro" id="IPR009057">
    <property type="entry name" value="Homeodomain-like_sf"/>
</dbReference>
<dbReference type="PROSITE" id="PS50994">
    <property type="entry name" value="INTEGRASE"/>
    <property type="match status" value="1"/>
</dbReference>
<dbReference type="Proteomes" id="UP000179769">
    <property type="component" value="Unassembled WGS sequence"/>
</dbReference>
<dbReference type="EMBL" id="MAXA01000270">
    <property type="protein sequence ID" value="OHV20171.1"/>
    <property type="molecule type" value="Genomic_DNA"/>
</dbReference>
<dbReference type="Gene3D" id="3.30.420.10">
    <property type="entry name" value="Ribonuclease H-like superfamily/Ribonuclease H"/>
    <property type="match status" value="1"/>
</dbReference>